<evidence type="ECO:0000259" key="4">
    <source>
        <dbReference type="Pfam" id="PF13243"/>
    </source>
</evidence>
<dbReference type="NCBIfam" id="TIGR01787">
    <property type="entry name" value="squalene_cyclas"/>
    <property type="match status" value="1"/>
</dbReference>
<dbReference type="SFLD" id="SFLDG01016">
    <property type="entry name" value="Prenyltransferase_Like_2"/>
    <property type="match status" value="1"/>
</dbReference>
<dbReference type="RefSeq" id="WP_213529071.1">
    <property type="nucleotide sequence ID" value="NZ_BOVJ01000088.1"/>
</dbReference>
<proteinExistence type="inferred from homology"/>
<dbReference type="InterPro" id="IPR032697">
    <property type="entry name" value="SQ_cyclase_N"/>
</dbReference>
<evidence type="ECO:0000313" key="7">
    <source>
        <dbReference type="Proteomes" id="UP000680304"/>
    </source>
</evidence>
<dbReference type="InterPro" id="IPR032696">
    <property type="entry name" value="SQ_cyclase_C"/>
</dbReference>
<dbReference type="InterPro" id="IPR018333">
    <property type="entry name" value="Squalene_cyclase"/>
</dbReference>
<comment type="similarity">
    <text evidence="2">Belongs to the terpene cyclase/mutase family.</text>
</comment>
<name>A0ABQ4N7X3_9BACL</name>
<dbReference type="Proteomes" id="UP000680304">
    <property type="component" value="Unassembled WGS sequence"/>
</dbReference>
<dbReference type="PANTHER" id="PTHR11764">
    <property type="entry name" value="TERPENE CYCLASE/MUTASE FAMILY MEMBER"/>
    <property type="match status" value="1"/>
</dbReference>
<evidence type="ECO:0000256" key="3">
    <source>
        <dbReference type="ARBA" id="ARBA00022737"/>
    </source>
</evidence>
<dbReference type="SUPFAM" id="SSF48239">
    <property type="entry name" value="Terpenoid cyclases/Protein prenyltransferases"/>
    <property type="match status" value="2"/>
</dbReference>
<feature type="domain" description="Squalene cyclase N-terminal" evidence="5">
    <location>
        <begin position="13"/>
        <end position="291"/>
    </location>
</feature>
<dbReference type="Gene3D" id="1.50.10.20">
    <property type="match status" value="2"/>
</dbReference>
<accession>A0ABQ4N7X3</accession>
<evidence type="ECO:0000256" key="2">
    <source>
        <dbReference type="ARBA" id="ARBA00009755"/>
    </source>
</evidence>
<comment type="caution">
    <text evidence="6">The sequence shown here is derived from an EMBL/GenBank/DDBJ whole genome shotgun (WGS) entry which is preliminary data.</text>
</comment>
<dbReference type="PANTHER" id="PTHR11764:SF20">
    <property type="entry name" value="LANOSTEROL SYNTHASE"/>
    <property type="match status" value="1"/>
</dbReference>
<organism evidence="6 7">
    <name type="scientific">Paenibacillus cisolokensis</name>
    <dbReference type="NCBI Taxonomy" id="1658519"/>
    <lineage>
        <taxon>Bacteria</taxon>
        <taxon>Bacillati</taxon>
        <taxon>Bacillota</taxon>
        <taxon>Bacilli</taxon>
        <taxon>Bacillales</taxon>
        <taxon>Paenibacillaceae</taxon>
        <taxon>Paenibacillus</taxon>
    </lineage>
</organism>
<evidence type="ECO:0000256" key="1">
    <source>
        <dbReference type="ARBA" id="ARBA00004999"/>
    </source>
</evidence>
<protein>
    <submittedName>
        <fullName evidence="6">Squalene--hopene cyclase</fullName>
    </submittedName>
</protein>
<dbReference type="Pfam" id="PF13243">
    <property type="entry name" value="SQHop_cyclase_C"/>
    <property type="match status" value="1"/>
</dbReference>
<sequence length="626" mass="68877">MTLRNMRQEIGRLAGELIALQADDGSWRFCLDSGISGDAFLIALLRAQKWEEPQLMRALAARIAARQEADGSWKRYPDEPVGNLEATVEGYYALLLSGLHHEREERLARARAFIIGKGGLGQVRSMLTQVLLAATGQAEWPGSLRLPIEFLLAPVWFPANLFDLSGHARVHLVPIMMMASRQYAAGSSDLPDLSSLFLGGSRKFEHDGGWLARLMKLLSHLPLPASPLQGASMRKAETFLLERIEPDGTLLTFPTATILMMFALEAQGYDRESEVMKRALAGVKSVVWHDEPAGEAHLQLATSTLWDTAQLAGALQEARLPEARPALERAAGYILERQQSSYGDWKLRNPGVKPGGFGFSDVNTLYPDTDDTAAALRAVRASANRDLAQRARWQDGLRWLITMQNDDGGWPAFERGVDHPLIASAIPFEGSKSIVLDPSEPDLTARVVVFLCRTPGLTGNREAVQRAVDWLLGMQKPDGSWKGRWGICFVHGTAAVIQALLAAGVPADHQAVRLALRWLLDVRSGDGGWGESCASDEAGRHVALRASTPTQTAWALEALIEAYDRPIPEIDAGIECLIRLLHENDWRASYPTGGGLPGSLYLRYHSDRYSWPLLALAKYRNKYGDV</sequence>
<evidence type="ECO:0000313" key="6">
    <source>
        <dbReference type="EMBL" id="GIQ64288.1"/>
    </source>
</evidence>
<keyword evidence="3" id="KW-0677">Repeat</keyword>
<keyword evidence="7" id="KW-1185">Reference proteome</keyword>
<reference evidence="6 7" key="1">
    <citation type="submission" date="2021-04" db="EMBL/GenBank/DDBJ databases">
        <title>Draft genome sequence of Paenibacillus cisolokensis, LC2-13A.</title>
        <authorList>
            <person name="Uke A."/>
            <person name="Chhe C."/>
            <person name="Baramee S."/>
            <person name="Kosugi A."/>
        </authorList>
    </citation>
    <scope>NUCLEOTIDE SEQUENCE [LARGE SCALE GENOMIC DNA]</scope>
    <source>
        <strain evidence="6 7">LC2-13A</strain>
    </source>
</reference>
<dbReference type="InterPro" id="IPR008930">
    <property type="entry name" value="Terpenoid_cyclase/PrenylTrfase"/>
</dbReference>
<dbReference type="Pfam" id="PF13249">
    <property type="entry name" value="SQHop_cyclase_N"/>
    <property type="match status" value="1"/>
</dbReference>
<evidence type="ECO:0000259" key="5">
    <source>
        <dbReference type="Pfam" id="PF13249"/>
    </source>
</evidence>
<feature type="domain" description="Squalene cyclase C-terminal" evidence="4">
    <location>
        <begin position="303"/>
        <end position="621"/>
    </location>
</feature>
<comment type="pathway">
    <text evidence="1">Secondary metabolite biosynthesis; hopanoid biosynthesis.</text>
</comment>
<gene>
    <name evidence="6" type="ORF">PACILC2_28560</name>
</gene>
<dbReference type="EMBL" id="BOVJ01000088">
    <property type="protein sequence ID" value="GIQ64288.1"/>
    <property type="molecule type" value="Genomic_DNA"/>
</dbReference>